<evidence type="ECO:0000313" key="2">
    <source>
        <dbReference type="EMBL" id="CZR65264.1"/>
    </source>
</evidence>
<organism evidence="2 3">
    <name type="scientific">Phialocephala subalpina</name>
    <dbReference type="NCBI Taxonomy" id="576137"/>
    <lineage>
        <taxon>Eukaryota</taxon>
        <taxon>Fungi</taxon>
        <taxon>Dikarya</taxon>
        <taxon>Ascomycota</taxon>
        <taxon>Pezizomycotina</taxon>
        <taxon>Leotiomycetes</taxon>
        <taxon>Helotiales</taxon>
        <taxon>Mollisiaceae</taxon>
        <taxon>Phialocephala</taxon>
        <taxon>Phialocephala fortinii species complex</taxon>
    </lineage>
</organism>
<feature type="compositionally biased region" description="Basic and acidic residues" evidence="1">
    <location>
        <begin position="295"/>
        <end position="312"/>
    </location>
</feature>
<proteinExistence type="predicted"/>
<dbReference type="EMBL" id="FJOG01000030">
    <property type="protein sequence ID" value="CZR65264.1"/>
    <property type="molecule type" value="Genomic_DNA"/>
</dbReference>
<feature type="compositionally biased region" description="Basic and acidic residues" evidence="1">
    <location>
        <begin position="472"/>
        <end position="483"/>
    </location>
</feature>
<reference evidence="2 3" key="1">
    <citation type="submission" date="2016-03" db="EMBL/GenBank/DDBJ databases">
        <authorList>
            <person name="Ploux O."/>
        </authorList>
    </citation>
    <scope>NUCLEOTIDE SEQUENCE [LARGE SCALE GENOMIC DNA]</scope>
    <source>
        <strain evidence="2 3">UAMH 11012</strain>
    </source>
</reference>
<dbReference type="OrthoDB" id="5151869at2759"/>
<feature type="compositionally biased region" description="Basic residues" evidence="1">
    <location>
        <begin position="559"/>
        <end position="569"/>
    </location>
</feature>
<feature type="region of interest" description="Disordered" evidence="1">
    <location>
        <begin position="295"/>
        <end position="325"/>
    </location>
</feature>
<feature type="compositionally biased region" description="Basic residues" evidence="1">
    <location>
        <begin position="450"/>
        <end position="460"/>
    </location>
</feature>
<feature type="compositionally biased region" description="Basic and acidic residues" evidence="1">
    <location>
        <begin position="156"/>
        <end position="167"/>
    </location>
</feature>
<sequence>MAPKRRAARHADIASSVLPSIETDGNPTPPPAGSSNSAETTPPQRYKSWTPGPSKVLNPRDKNEVAAWEKKCLDWDQKHFGERYYELNEAYLHEKDHLQDPLKYYDMWKEMRHIEAEKTTEHEREKKAALGDQYVRNPFVRLSESDDDNGGDTDSNSDKSEPMPDDPWERLEYARRHLRLYQSEEDYQAARARIEASLKARQEEKERKRVEEAEEMAIRWLERTDPLEYQRLWRRHGLRYRKGLTDEQIDDLDRKEAAAQARGAWYPSGISNPLQNSLYFLERIKGKTQEQIDAMDREEAAARERRKNETPTKSRLFGPPLTQEELDAKHRTWDAWGVSKEEQAELVRMFGLKPEPEPEPGIADAPASERVSQPRASSPRPPKDTSRKTRGGRVTKSTARIQSVANRGTRSRQTAPTPAEAPIPNRRSKRQKASDMVDKPEDSTVQVPRQTRKRQPKVHKERVSGAVDDIDDKVLQSKHHDTGQRASRRLAHKPPQFGMFAEQSVTPPLHEPPVRNPSNASKPNSSGPRSRASPKKKSIAVKGAKPRGISKSGREGTNRPKRSKKGSEG</sequence>
<feature type="region of interest" description="Disordered" evidence="1">
    <location>
        <begin position="347"/>
        <end position="569"/>
    </location>
</feature>
<feature type="region of interest" description="Disordered" evidence="1">
    <location>
        <begin position="1"/>
        <end position="63"/>
    </location>
</feature>
<evidence type="ECO:0000256" key="1">
    <source>
        <dbReference type="SAM" id="MobiDB-lite"/>
    </source>
</evidence>
<feature type="compositionally biased region" description="Basic and acidic residues" evidence="1">
    <location>
        <begin position="432"/>
        <end position="442"/>
    </location>
</feature>
<name>A0A1L7XJS9_9HELO</name>
<evidence type="ECO:0000313" key="3">
    <source>
        <dbReference type="Proteomes" id="UP000184330"/>
    </source>
</evidence>
<dbReference type="AlphaFoldDB" id="A0A1L7XJS9"/>
<dbReference type="Proteomes" id="UP000184330">
    <property type="component" value="Unassembled WGS sequence"/>
</dbReference>
<accession>A0A1L7XJS9</accession>
<protein>
    <submittedName>
        <fullName evidence="2">Uncharacterized protein</fullName>
    </submittedName>
</protein>
<feature type="compositionally biased region" description="Polar residues" evidence="1">
    <location>
        <begin position="395"/>
        <end position="416"/>
    </location>
</feature>
<keyword evidence="3" id="KW-1185">Reference proteome</keyword>
<gene>
    <name evidence="2" type="ORF">PAC_15164</name>
</gene>
<feature type="region of interest" description="Disordered" evidence="1">
    <location>
        <begin position="138"/>
        <end position="167"/>
    </location>
</feature>
<feature type="compositionally biased region" description="Polar residues" evidence="1">
    <location>
        <begin position="516"/>
        <end position="528"/>
    </location>
</feature>
<feature type="compositionally biased region" description="Polar residues" evidence="1">
    <location>
        <begin position="33"/>
        <end position="43"/>
    </location>
</feature>